<gene>
    <name evidence="1" type="ORF">LQV63_21455</name>
</gene>
<evidence type="ECO:0000313" key="1">
    <source>
        <dbReference type="EMBL" id="MCE5171850.1"/>
    </source>
</evidence>
<dbReference type="EMBL" id="JAJNBZ010000021">
    <property type="protein sequence ID" value="MCE5171850.1"/>
    <property type="molecule type" value="Genomic_DNA"/>
</dbReference>
<accession>A0ABS8YMN6</accession>
<protein>
    <submittedName>
        <fullName evidence="1">Uncharacterized protein</fullName>
    </submittedName>
</protein>
<evidence type="ECO:0000313" key="2">
    <source>
        <dbReference type="Proteomes" id="UP001199916"/>
    </source>
</evidence>
<organism evidence="1 2">
    <name type="scientific">Paenibacillus profundus</name>
    <dbReference type="NCBI Taxonomy" id="1173085"/>
    <lineage>
        <taxon>Bacteria</taxon>
        <taxon>Bacillati</taxon>
        <taxon>Bacillota</taxon>
        <taxon>Bacilli</taxon>
        <taxon>Bacillales</taxon>
        <taxon>Paenibacillaceae</taxon>
        <taxon>Paenibacillus</taxon>
    </lineage>
</organism>
<sequence length="50" mass="5486">MPTTSDVNMTMIMEQGDQTAFVDVVMSAAFSRHNEVGEIKVPQEVLDSAK</sequence>
<name>A0ABS8YMN6_9BACL</name>
<comment type="caution">
    <text evidence="1">The sequence shown here is derived from an EMBL/GenBank/DDBJ whole genome shotgun (WGS) entry which is preliminary data.</text>
</comment>
<keyword evidence="2" id="KW-1185">Reference proteome</keyword>
<dbReference type="Pfam" id="PF20316">
    <property type="entry name" value="DUF6612"/>
    <property type="match status" value="1"/>
</dbReference>
<proteinExistence type="predicted"/>
<reference evidence="1 2" key="1">
    <citation type="submission" date="2021-11" db="EMBL/GenBank/DDBJ databases">
        <title>Draft genome sequence of Paenibacillus profundus YoMME, a new Gram-positive bacteria with exoelectrogenic properties.</title>
        <authorList>
            <person name="Hubenova Y."/>
            <person name="Hubenova E."/>
            <person name="Manasiev Y."/>
            <person name="Peykov S."/>
            <person name="Mitov M."/>
        </authorList>
    </citation>
    <scope>NUCLEOTIDE SEQUENCE [LARGE SCALE GENOMIC DNA]</scope>
    <source>
        <strain evidence="1 2">YoMME</strain>
    </source>
</reference>
<dbReference type="Proteomes" id="UP001199916">
    <property type="component" value="Unassembled WGS sequence"/>
</dbReference>
<dbReference type="InterPro" id="IPR046720">
    <property type="entry name" value="DUF6612"/>
</dbReference>